<comment type="catalytic activity">
    <reaction evidence="13">
        <text>hydrogencarbonate + NH4(+) + 2 ATP = carbamoyl phosphate + 2 ADP + phosphate + 2 H(+)</text>
        <dbReference type="Rhea" id="RHEA:18029"/>
        <dbReference type="ChEBI" id="CHEBI:15378"/>
        <dbReference type="ChEBI" id="CHEBI:17544"/>
        <dbReference type="ChEBI" id="CHEBI:28938"/>
        <dbReference type="ChEBI" id="CHEBI:30616"/>
        <dbReference type="ChEBI" id="CHEBI:43474"/>
        <dbReference type="ChEBI" id="CHEBI:58228"/>
        <dbReference type="ChEBI" id="CHEBI:456216"/>
        <dbReference type="EC" id="6.3.4.16"/>
    </reaction>
</comment>
<dbReference type="EMBL" id="BARV01016882">
    <property type="protein sequence ID" value="GAI31548.1"/>
    <property type="molecule type" value="Genomic_DNA"/>
</dbReference>
<evidence type="ECO:0000313" key="15">
    <source>
        <dbReference type="EMBL" id="GAI31548.1"/>
    </source>
</evidence>
<name>X1MJV6_9ZZZZ</name>
<keyword evidence="12" id="KW-0464">Manganese</keyword>
<dbReference type="SUPFAM" id="SSF52440">
    <property type="entry name" value="PreATP-grasp domain"/>
    <property type="match status" value="1"/>
</dbReference>
<dbReference type="GO" id="GO:0005524">
    <property type="term" value="F:ATP binding"/>
    <property type="evidence" value="ECO:0007669"/>
    <property type="project" value="UniProtKB-KW"/>
</dbReference>
<keyword evidence="6" id="KW-0028">Amino-acid biosynthesis</keyword>
<dbReference type="GO" id="GO:0006221">
    <property type="term" value="P:pyrimidine nucleotide biosynthetic process"/>
    <property type="evidence" value="ECO:0007669"/>
    <property type="project" value="UniProtKB-KW"/>
</dbReference>
<evidence type="ECO:0000256" key="5">
    <source>
        <dbReference type="ARBA" id="ARBA00022598"/>
    </source>
</evidence>
<keyword evidence="8" id="KW-0547">Nucleotide-binding</keyword>
<reference evidence="15" key="1">
    <citation type="journal article" date="2014" name="Front. Microbiol.">
        <title>High frequency of phylogenetically diverse reductive dehalogenase-homologous genes in deep subseafloor sedimentary metagenomes.</title>
        <authorList>
            <person name="Kawai M."/>
            <person name="Futagami T."/>
            <person name="Toyoda A."/>
            <person name="Takaki Y."/>
            <person name="Nishi S."/>
            <person name="Hori S."/>
            <person name="Arai W."/>
            <person name="Tsubouchi T."/>
            <person name="Morono Y."/>
            <person name="Uchiyama I."/>
            <person name="Ito T."/>
            <person name="Fujiyama A."/>
            <person name="Inagaki F."/>
            <person name="Takami H."/>
        </authorList>
    </citation>
    <scope>NUCLEOTIDE SEQUENCE</scope>
    <source>
        <strain evidence="15">Expedition CK06-06</strain>
    </source>
</reference>
<evidence type="ECO:0000256" key="2">
    <source>
        <dbReference type="ARBA" id="ARBA00004730"/>
    </source>
</evidence>
<accession>X1MJV6</accession>
<evidence type="ECO:0000256" key="7">
    <source>
        <dbReference type="ARBA" id="ARBA00022723"/>
    </source>
</evidence>
<feature type="domain" description="Carbamoyl-phosphate synthetase large subunit oligomerisation" evidence="14">
    <location>
        <begin position="2"/>
        <end position="112"/>
    </location>
</feature>
<keyword evidence="4" id="KW-0055">Arginine biosynthesis</keyword>
<comment type="cofactor">
    <cofactor evidence="1">
        <name>Mn(2+)</name>
        <dbReference type="ChEBI" id="CHEBI:29035"/>
    </cofactor>
</comment>
<dbReference type="InterPro" id="IPR016185">
    <property type="entry name" value="PreATP-grasp_dom_sf"/>
</dbReference>
<dbReference type="GO" id="GO:0046872">
    <property type="term" value="F:metal ion binding"/>
    <property type="evidence" value="ECO:0007669"/>
    <property type="project" value="UniProtKB-KW"/>
</dbReference>
<dbReference type="FunFam" id="1.10.1030.10:FF:000002">
    <property type="entry name" value="Carbamoyl-phosphate synthase large chain"/>
    <property type="match status" value="1"/>
</dbReference>
<comment type="similarity">
    <text evidence="3">Belongs to the CarB family.</text>
</comment>
<keyword evidence="11" id="KW-0665">Pyrimidine biosynthesis</keyword>
<keyword evidence="9" id="KW-0067">ATP-binding</keyword>
<gene>
    <name evidence="15" type="ORF">S06H3_28870</name>
</gene>
<comment type="pathway">
    <text evidence="2">Amino-acid biosynthesis; L-arginine biosynthesis.</text>
</comment>
<evidence type="ECO:0000256" key="9">
    <source>
        <dbReference type="ARBA" id="ARBA00022840"/>
    </source>
</evidence>
<dbReference type="GO" id="GO:0004087">
    <property type="term" value="F:carbamoyl-phosphate synthase (ammonia) activity"/>
    <property type="evidence" value="ECO:0007669"/>
    <property type="project" value="UniProtKB-EC"/>
</dbReference>
<evidence type="ECO:0000256" key="4">
    <source>
        <dbReference type="ARBA" id="ARBA00022571"/>
    </source>
</evidence>
<dbReference type="AlphaFoldDB" id="X1MJV6"/>
<dbReference type="Gene3D" id="3.40.50.20">
    <property type="match status" value="1"/>
</dbReference>
<keyword evidence="10" id="KW-0460">Magnesium</keyword>
<evidence type="ECO:0000256" key="8">
    <source>
        <dbReference type="ARBA" id="ARBA00022741"/>
    </source>
</evidence>
<keyword evidence="7" id="KW-0479">Metal-binding</keyword>
<dbReference type="Pfam" id="PF02787">
    <property type="entry name" value="CPSase_L_D3"/>
    <property type="match status" value="1"/>
</dbReference>
<evidence type="ECO:0000256" key="3">
    <source>
        <dbReference type="ARBA" id="ARBA00009799"/>
    </source>
</evidence>
<dbReference type="InterPro" id="IPR036897">
    <property type="entry name" value="CarbamoylP_synth_lsu_oligo_sf"/>
</dbReference>
<dbReference type="SUPFAM" id="SSF48108">
    <property type="entry name" value="Carbamoyl phosphate synthetase, large subunit connection domain"/>
    <property type="match status" value="1"/>
</dbReference>
<dbReference type="FunFam" id="3.40.50.20:FF:000001">
    <property type="entry name" value="Carbamoyl-phosphate synthase large chain"/>
    <property type="match status" value="1"/>
</dbReference>
<dbReference type="Pfam" id="PF25596">
    <property type="entry name" value="CPSase_L_D1"/>
    <property type="match status" value="1"/>
</dbReference>
<dbReference type="GO" id="GO:0006526">
    <property type="term" value="P:L-arginine biosynthetic process"/>
    <property type="evidence" value="ECO:0007669"/>
    <property type="project" value="UniProtKB-KW"/>
</dbReference>
<feature type="non-terminal residue" evidence="15">
    <location>
        <position position="1"/>
    </location>
</feature>
<sequence>NLRLWVIMSALRRGITTQEIFERTKIDLWFLDKLNNIIDMEKRLLSEPLTPELLWQAKRHGFSDEQIGTLADRLPEQVRETRHNWNIRPVYKMVDTCAAEFDAATPYFYSTYEQENEAIPYQGNKAVVIGSGPIRIGQGIEFDYCSVHSAWALQEAGFQSIMVNSNPETVSTDFDTSDRLYFEALDEESLRDILENEAGKNESNNPSITLVATFTIGTPVTLEMNGIVRLARGLTSIT</sequence>
<dbReference type="Gene3D" id="1.10.1030.10">
    <property type="entry name" value="Carbamoyl-phosphate synthetase, large subunit oligomerisation domain"/>
    <property type="match status" value="1"/>
</dbReference>
<dbReference type="PANTHER" id="PTHR11405:SF53">
    <property type="entry name" value="CARBAMOYL-PHOSPHATE SYNTHASE [AMMONIA], MITOCHONDRIAL"/>
    <property type="match status" value="1"/>
</dbReference>
<evidence type="ECO:0000256" key="10">
    <source>
        <dbReference type="ARBA" id="ARBA00022842"/>
    </source>
</evidence>
<organism evidence="15">
    <name type="scientific">marine sediment metagenome</name>
    <dbReference type="NCBI Taxonomy" id="412755"/>
    <lineage>
        <taxon>unclassified sequences</taxon>
        <taxon>metagenomes</taxon>
        <taxon>ecological metagenomes</taxon>
    </lineage>
</organism>
<comment type="caution">
    <text evidence="15">The sequence shown here is derived from an EMBL/GenBank/DDBJ whole genome shotgun (WGS) entry which is preliminary data.</text>
</comment>
<protein>
    <recommendedName>
        <fullName evidence="14">Carbamoyl-phosphate synthetase large subunit oligomerisation domain-containing protein</fullName>
    </recommendedName>
</protein>
<evidence type="ECO:0000256" key="11">
    <source>
        <dbReference type="ARBA" id="ARBA00022975"/>
    </source>
</evidence>
<dbReference type="SMART" id="SM01096">
    <property type="entry name" value="CPSase_L_D3"/>
    <property type="match status" value="1"/>
</dbReference>
<evidence type="ECO:0000256" key="13">
    <source>
        <dbReference type="ARBA" id="ARBA00047359"/>
    </source>
</evidence>
<evidence type="ECO:0000256" key="6">
    <source>
        <dbReference type="ARBA" id="ARBA00022605"/>
    </source>
</evidence>
<evidence type="ECO:0000259" key="14">
    <source>
        <dbReference type="SMART" id="SM01096"/>
    </source>
</evidence>
<keyword evidence="5" id="KW-0436">Ligase</keyword>
<evidence type="ECO:0000256" key="12">
    <source>
        <dbReference type="ARBA" id="ARBA00023211"/>
    </source>
</evidence>
<dbReference type="GO" id="GO:0004088">
    <property type="term" value="F:carbamoyl-phosphate synthase (glutamine-hydrolyzing) activity"/>
    <property type="evidence" value="ECO:0007669"/>
    <property type="project" value="TreeGrafter"/>
</dbReference>
<dbReference type="InterPro" id="IPR058047">
    <property type="entry name" value="CPSase_preATP-grasp"/>
</dbReference>
<dbReference type="GO" id="GO:0005737">
    <property type="term" value="C:cytoplasm"/>
    <property type="evidence" value="ECO:0007669"/>
    <property type="project" value="TreeGrafter"/>
</dbReference>
<evidence type="ECO:0000256" key="1">
    <source>
        <dbReference type="ARBA" id="ARBA00001936"/>
    </source>
</evidence>
<proteinExistence type="inferred from homology"/>
<dbReference type="PANTHER" id="PTHR11405">
    <property type="entry name" value="CARBAMOYLTRANSFERASE FAMILY MEMBER"/>
    <property type="match status" value="1"/>
</dbReference>
<dbReference type="InterPro" id="IPR005480">
    <property type="entry name" value="CPSase_lsu_oligo"/>
</dbReference>
<dbReference type="GO" id="GO:0006541">
    <property type="term" value="P:glutamine metabolic process"/>
    <property type="evidence" value="ECO:0007669"/>
    <property type="project" value="TreeGrafter"/>
</dbReference>